<feature type="region of interest" description="Disordered" evidence="1">
    <location>
        <begin position="52"/>
        <end position="71"/>
    </location>
</feature>
<reference evidence="2 3" key="1">
    <citation type="submission" date="2019-03" db="EMBL/GenBank/DDBJ databases">
        <title>First draft genome of Liparis tanakae, snailfish: a comprehensive survey of snailfish specific genes.</title>
        <authorList>
            <person name="Kim W."/>
            <person name="Song I."/>
            <person name="Jeong J.-H."/>
            <person name="Kim D."/>
            <person name="Kim S."/>
            <person name="Ryu S."/>
            <person name="Song J.Y."/>
            <person name="Lee S.K."/>
        </authorList>
    </citation>
    <scope>NUCLEOTIDE SEQUENCE [LARGE SCALE GENOMIC DNA]</scope>
    <source>
        <tissue evidence="2">Muscle</tissue>
    </source>
</reference>
<evidence type="ECO:0000313" key="2">
    <source>
        <dbReference type="EMBL" id="TNN42808.1"/>
    </source>
</evidence>
<name>A0A4Z2FNS5_9TELE</name>
<evidence type="ECO:0000256" key="1">
    <source>
        <dbReference type="SAM" id="MobiDB-lite"/>
    </source>
</evidence>
<keyword evidence="3" id="KW-1185">Reference proteome</keyword>
<accession>A0A4Z2FNS5</accession>
<gene>
    <name evidence="2" type="ORF">EYF80_047008</name>
</gene>
<proteinExistence type="predicted"/>
<dbReference type="EMBL" id="SRLO01001012">
    <property type="protein sequence ID" value="TNN42808.1"/>
    <property type="molecule type" value="Genomic_DNA"/>
</dbReference>
<dbReference type="AlphaFoldDB" id="A0A4Z2FNS5"/>
<sequence length="71" mass="7770">MMAGGGRSWAVLCSASVGAFGAKRINPHDFDDPLTFPHELDVLMDCRNMRVQSLKEPGGPPEDSPERTLRT</sequence>
<evidence type="ECO:0000313" key="3">
    <source>
        <dbReference type="Proteomes" id="UP000314294"/>
    </source>
</evidence>
<comment type="caution">
    <text evidence="2">The sequence shown here is derived from an EMBL/GenBank/DDBJ whole genome shotgun (WGS) entry which is preliminary data.</text>
</comment>
<protein>
    <submittedName>
        <fullName evidence="2">Uncharacterized protein</fullName>
    </submittedName>
</protein>
<dbReference type="Proteomes" id="UP000314294">
    <property type="component" value="Unassembled WGS sequence"/>
</dbReference>
<organism evidence="2 3">
    <name type="scientific">Liparis tanakae</name>
    <name type="common">Tanaka's snailfish</name>
    <dbReference type="NCBI Taxonomy" id="230148"/>
    <lineage>
        <taxon>Eukaryota</taxon>
        <taxon>Metazoa</taxon>
        <taxon>Chordata</taxon>
        <taxon>Craniata</taxon>
        <taxon>Vertebrata</taxon>
        <taxon>Euteleostomi</taxon>
        <taxon>Actinopterygii</taxon>
        <taxon>Neopterygii</taxon>
        <taxon>Teleostei</taxon>
        <taxon>Neoteleostei</taxon>
        <taxon>Acanthomorphata</taxon>
        <taxon>Eupercaria</taxon>
        <taxon>Perciformes</taxon>
        <taxon>Cottioidei</taxon>
        <taxon>Cottales</taxon>
        <taxon>Liparidae</taxon>
        <taxon>Liparis</taxon>
    </lineage>
</organism>